<evidence type="ECO:0000313" key="4">
    <source>
        <dbReference type="Proteomes" id="UP000011593"/>
    </source>
</evidence>
<dbReference type="eggNOG" id="arCOG08949">
    <property type="taxonomic scope" value="Archaea"/>
</dbReference>
<dbReference type="EMBL" id="CP003372">
    <property type="protein sequence ID" value="AGB30150.1"/>
    <property type="molecule type" value="Genomic_DNA"/>
</dbReference>
<evidence type="ECO:0000313" key="2">
    <source>
        <dbReference type="EMBL" id="ELY69856.1"/>
    </source>
</evidence>
<reference evidence="2 4" key="3">
    <citation type="journal article" date="2014" name="PLoS Genet.">
        <title>Phylogenetically driven sequencing of extremely halophilic archaea reveals strategies for static and dynamic osmo-response.</title>
        <authorList>
            <person name="Becker E.A."/>
            <person name="Seitzer P.M."/>
            <person name="Tritt A."/>
            <person name="Larsen D."/>
            <person name="Krusor M."/>
            <person name="Yao A.I."/>
            <person name="Wu D."/>
            <person name="Madern D."/>
            <person name="Eisen J.A."/>
            <person name="Darling A.E."/>
            <person name="Facciotti M.T."/>
        </authorList>
    </citation>
    <scope>NUCLEOTIDE SEQUENCE [LARGE SCALE GENOMIC DNA]</scope>
    <source>
        <strain evidence="2 4">DSM 15624</strain>
    </source>
</reference>
<dbReference type="KEGG" id="npe:Natpe_0210"/>
<dbReference type="AlphaFoldDB" id="L0JF34"/>
<dbReference type="PATRIC" id="fig|797303.5.peg.3952"/>
<dbReference type="GeneID" id="14334669"/>
<dbReference type="Proteomes" id="UP000010843">
    <property type="component" value="Chromosome"/>
</dbReference>
<dbReference type="Proteomes" id="UP000011593">
    <property type="component" value="Unassembled WGS sequence"/>
</dbReference>
<dbReference type="EMBL" id="AOIE01000115">
    <property type="protein sequence ID" value="ELY69856.1"/>
    <property type="molecule type" value="Genomic_DNA"/>
</dbReference>
<reference evidence="1" key="2">
    <citation type="submission" date="2012-02" db="EMBL/GenBank/DDBJ databases">
        <title>Complete sequence of chromosome of Natrinema pellirubrum DSM 15624.</title>
        <authorList>
            <consortium name="US DOE Joint Genome Institute"/>
            <person name="Lucas S."/>
            <person name="Han J."/>
            <person name="Lapidus A."/>
            <person name="Cheng J.-F."/>
            <person name="Goodwin L."/>
            <person name="Pitluck S."/>
            <person name="Peters L."/>
            <person name="Teshima H."/>
            <person name="Detter J.C."/>
            <person name="Han C."/>
            <person name="Tapia R."/>
            <person name="Land M."/>
            <person name="Hauser L."/>
            <person name="Kyrpides N."/>
            <person name="Ivanova N."/>
            <person name="Pagani I."/>
            <person name="Sproer C."/>
            <person name="Anderson I."/>
            <person name="Woyke T."/>
        </authorList>
    </citation>
    <scope>NUCLEOTIDE SEQUENCE</scope>
    <source>
        <strain evidence="1">DSM 15624</strain>
    </source>
</reference>
<proteinExistence type="predicted"/>
<dbReference type="RefSeq" id="WP_006183309.1">
    <property type="nucleotide sequence ID" value="NC_019962.1"/>
</dbReference>
<evidence type="ECO:0000313" key="3">
    <source>
        <dbReference type="Proteomes" id="UP000010843"/>
    </source>
</evidence>
<gene>
    <name evidence="1" type="ordered locus">Natpe_0210</name>
    <name evidence="2" type="ORF">C488_19847</name>
</gene>
<dbReference type="HOGENOM" id="CLU_2550162_0_0_2"/>
<name>L0JF34_NATP1</name>
<dbReference type="STRING" id="797303.Natpe_0210"/>
<keyword evidence="4" id="KW-1185">Reference proteome</keyword>
<organism evidence="1 3">
    <name type="scientific">Natrinema pellirubrum (strain DSM 15624 / CIP 106293 / JCM 10476 / NCIMB 786 / 157)</name>
    <dbReference type="NCBI Taxonomy" id="797303"/>
    <lineage>
        <taxon>Archaea</taxon>
        <taxon>Methanobacteriati</taxon>
        <taxon>Methanobacteriota</taxon>
        <taxon>Stenosarchaea group</taxon>
        <taxon>Halobacteria</taxon>
        <taxon>Halobacteriales</taxon>
        <taxon>Natrialbaceae</taxon>
        <taxon>Natrinema</taxon>
    </lineage>
</organism>
<reference evidence="3" key="1">
    <citation type="submission" date="2012-02" db="EMBL/GenBank/DDBJ databases">
        <title>Complete sequence of chromosome of Natrinema pellirubrum DSM 15624.</title>
        <authorList>
            <person name="Lucas S."/>
            <person name="Han J."/>
            <person name="Lapidus A."/>
            <person name="Cheng J.-F."/>
            <person name="Goodwin L."/>
            <person name="Pitluck S."/>
            <person name="Peters L."/>
            <person name="Teshima H."/>
            <person name="Detter J.C."/>
            <person name="Han C."/>
            <person name="Tapia R."/>
            <person name="Land M."/>
            <person name="Hauser L."/>
            <person name="Kyrpides N."/>
            <person name="Ivanova N."/>
            <person name="Pagani I."/>
            <person name="Sproer C."/>
            <person name="Anderson I."/>
            <person name="Woyke T."/>
        </authorList>
    </citation>
    <scope>NUCLEOTIDE SEQUENCE [LARGE SCALE GENOMIC DNA]</scope>
    <source>
        <strain evidence="3">DSM 15624 / JCM 10476 / NCIMB 786</strain>
    </source>
</reference>
<dbReference type="OrthoDB" id="188277at2157"/>
<accession>L0JF34</accession>
<evidence type="ECO:0000313" key="1">
    <source>
        <dbReference type="EMBL" id="AGB30150.1"/>
    </source>
</evidence>
<sequence>MQRPILTIAVALTLILGATGVAAAQPADGPPSDLPDRVPDFVSDLLETITDVLDGALKAVGEAIRSVTPGDVAAIPNGNGE</sequence>
<protein>
    <submittedName>
        <fullName evidence="1">Uncharacterized protein</fullName>
    </submittedName>
</protein>